<evidence type="ECO:0000256" key="7">
    <source>
        <dbReference type="ARBA" id="ARBA00023069"/>
    </source>
</evidence>
<evidence type="ECO:0000256" key="8">
    <source>
        <dbReference type="ARBA" id="ARBA00023273"/>
    </source>
</evidence>
<evidence type="ECO:0000256" key="6">
    <source>
        <dbReference type="ARBA" id="ARBA00023054"/>
    </source>
</evidence>
<keyword evidence="8" id="KW-0966">Cell projection</keyword>
<dbReference type="InterPro" id="IPR038888">
    <property type="entry name" value="CFAP36"/>
</dbReference>
<organism evidence="12">
    <name type="scientific">Guillardia theta</name>
    <name type="common">Cryptophyte</name>
    <name type="synonym">Cryptomonas phi</name>
    <dbReference type="NCBI Taxonomy" id="55529"/>
    <lineage>
        <taxon>Eukaryota</taxon>
        <taxon>Cryptophyceae</taxon>
        <taxon>Pyrenomonadales</taxon>
        <taxon>Geminigeraceae</taxon>
        <taxon>Guillardia</taxon>
    </lineage>
</organism>
<dbReference type="EMBL" id="HBKN01000137">
    <property type="protein sequence ID" value="CAE2190812.1"/>
    <property type="molecule type" value="Transcribed_RNA"/>
</dbReference>
<dbReference type="Gene3D" id="1.20.1520.10">
    <property type="entry name" value="ADP-ribosylation factor-like 2-binding protein, domain"/>
    <property type="match status" value="1"/>
</dbReference>
<keyword evidence="7" id="KW-0969">Cilium</keyword>
<feature type="compositionally biased region" description="Basic and acidic residues" evidence="10">
    <location>
        <begin position="407"/>
        <end position="439"/>
    </location>
</feature>
<dbReference type="InterPro" id="IPR042541">
    <property type="entry name" value="BART_sf"/>
</dbReference>
<keyword evidence="6" id="KW-0175">Coiled coil</keyword>
<proteinExistence type="inferred from homology"/>
<evidence type="ECO:0000256" key="3">
    <source>
        <dbReference type="ARBA" id="ARBA00007460"/>
    </source>
</evidence>
<feature type="compositionally biased region" description="Basic and acidic residues" evidence="10">
    <location>
        <begin position="447"/>
        <end position="459"/>
    </location>
</feature>
<dbReference type="GO" id="GO:0005930">
    <property type="term" value="C:axoneme"/>
    <property type="evidence" value="ECO:0007669"/>
    <property type="project" value="TreeGrafter"/>
</dbReference>
<accession>A0A7S4H8G5</accession>
<evidence type="ECO:0000256" key="1">
    <source>
        <dbReference type="ARBA" id="ARBA00004138"/>
    </source>
</evidence>
<reference evidence="12" key="1">
    <citation type="submission" date="2021-01" db="EMBL/GenBank/DDBJ databases">
        <authorList>
            <person name="Corre E."/>
            <person name="Pelletier E."/>
            <person name="Niang G."/>
            <person name="Scheremetjew M."/>
            <person name="Finn R."/>
            <person name="Kale V."/>
            <person name="Holt S."/>
            <person name="Cochrane G."/>
            <person name="Meng A."/>
            <person name="Brown T."/>
            <person name="Cohen L."/>
        </authorList>
    </citation>
    <scope>NUCLEOTIDE SEQUENCE</scope>
    <source>
        <strain evidence="12">CCMP 2712</strain>
    </source>
</reference>
<evidence type="ECO:0000256" key="2">
    <source>
        <dbReference type="ARBA" id="ARBA00004496"/>
    </source>
</evidence>
<dbReference type="Pfam" id="PF11527">
    <property type="entry name" value="ARL2_Bind_BART"/>
    <property type="match status" value="1"/>
</dbReference>
<evidence type="ECO:0000256" key="5">
    <source>
        <dbReference type="ARBA" id="ARBA00022490"/>
    </source>
</evidence>
<keyword evidence="5" id="KW-0963">Cytoplasm</keyword>
<sequence>MSESNNWQLEAVDQFMRSPEYKTPIMNYIDEKCIVFDDDEENKLEFTKIHEEFVELVFGLLEKFLVEIGLSTEEFAKTCSKELQRGENAFVYHSIMAADDFQSFKKMMAKRNYEFQLQAIEQLRNMQFTAGMCEALPEGDLADLPLPPGEGEDEEDEDFDEEMQLREAIRLSKMTFKEEDPELSEALRLSEMISEQQADTAKESEAKPSIQPSEEDIITPEELQSIKDLPVVTDEELKAVRTKHELAVIHHAIAMNEVSSKEEEEEEEEEEQASSAQQQLNEPAEESPAAVDASPKEQSEPEPPQVDADPSAGTELESSTSPVTDSKEPPSEPAQTTQRAGGSSLPAIVPRARPAMDMPGMQVDDLIQRESNEKKKERKALEKAALERKASELETLYKEPQLTPEEMEARKRYLEKQRSLILDRKKKEREEQLKVHNEQKQGQQPDSVKRNKSQYEKLASEVLAAVSETTKKEDETQQDEESKKLEMRRVLAKRILEEQHV</sequence>
<feature type="compositionally biased region" description="Basic and acidic residues" evidence="10">
    <location>
        <begin position="366"/>
        <end position="397"/>
    </location>
</feature>
<dbReference type="PANTHER" id="PTHR21532">
    <property type="entry name" value="PHOSPHODIESTERASE HL"/>
    <property type="match status" value="1"/>
</dbReference>
<feature type="compositionally biased region" description="Acidic residues" evidence="10">
    <location>
        <begin position="262"/>
        <end position="272"/>
    </location>
</feature>
<feature type="region of interest" description="Disordered" evidence="10">
    <location>
        <begin position="193"/>
        <end position="225"/>
    </location>
</feature>
<evidence type="ECO:0000259" key="11">
    <source>
        <dbReference type="Pfam" id="PF11527"/>
    </source>
</evidence>
<dbReference type="InterPro" id="IPR023379">
    <property type="entry name" value="BART_dom"/>
</dbReference>
<dbReference type="PANTHER" id="PTHR21532:SF0">
    <property type="entry name" value="CILIA- AND FLAGELLA-ASSOCIATED PROTEIN 36"/>
    <property type="match status" value="1"/>
</dbReference>
<feature type="domain" description="BART" evidence="11">
    <location>
        <begin position="5"/>
        <end position="116"/>
    </location>
</feature>
<dbReference type="AlphaFoldDB" id="A0A7S4H8G5"/>
<evidence type="ECO:0000256" key="9">
    <source>
        <dbReference type="ARBA" id="ARBA00031593"/>
    </source>
</evidence>
<dbReference type="GO" id="GO:0097546">
    <property type="term" value="C:ciliary base"/>
    <property type="evidence" value="ECO:0007669"/>
    <property type="project" value="TreeGrafter"/>
</dbReference>
<feature type="compositionally biased region" description="Basic and acidic residues" evidence="10">
    <location>
        <begin position="469"/>
        <end position="486"/>
    </location>
</feature>
<comment type="similarity">
    <text evidence="3">Belongs to the CFAP36 family.</text>
</comment>
<comment type="subcellular location">
    <subcellularLocation>
        <location evidence="1">Cell projection</location>
        <location evidence="1">Cilium</location>
    </subcellularLocation>
    <subcellularLocation>
        <location evidence="2">Cytoplasm</location>
    </subcellularLocation>
</comment>
<name>A0A7S4H8G5_GUITH</name>
<evidence type="ECO:0000256" key="4">
    <source>
        <dbReference type="ARBA" id="ARBA00021815"/>
    </source>
</evidence>
<evidence type="ECO:0000256" key="10">
    <source>
        <dbReference type="SAM" id="MobiDB-lite"/>
    </source>
</evidence>
<protein>
    <recommendedName>
        <fullName evidence="4">Cilia- and flagella-associated protein 36</fullName>
    </recommendedName>
    <alternativeName>
        <fullName evidence="9">Coiled-coil domain-containing protein 104</fullName>
    </alternativeName>
</protein>
<feature type="region of interest" description="Disordered" evidence="10">
    <location>
        <begin position="254"/>
        <end position="486"/>
    </location>
</feature>
<evidence type="ECO:0000313" key="12">
    <source>
        <dbReference type="EMBL" id="CAE2190812.1"/>
    </source>
</evidence>
<gene>
    <name evidence="12" type="ORF">GTHE00462_LOCUS123</name>
</gene>